<evidence type="ECO:0000259" key="1">
    <source>
        <dbReference type="Pfam" id="PF07007"/>
    </source>
</evidence>
<dbReference type="Pfam" id="PF07007">
    <property type="entry name" value="LprI"/>
    <property type="match status" value="1"/>
</dbReference>
<name>A0A6G1XAS6_9BACI</name>
<comment type="caution">
    <text evidence="2">The sequence shown here is derived from an EMBL/GenBank/DDBJ whole genome shotgun (WGS) entry which is preliminary data.</text>
</comment>
<evidence type="ECO:0000313" key="3">
    <source>
        <dbReference type="Proteomes" id="UP000480185"/>
    </source>
</evidence>
<dbReference type="EMBL" id="WJNH01000016">
    <property type="protein sequence ID" value="MRG88113.1"/>
    <property type="molecule type" value="Genomic_DNA"/>
</dbReference>
<sequence>MEALRENSEATTTLAMEEEEAYRYEVWDVELNKIYGILKEQLSQEQFDELREEQRNWIIQRDEKAKEASLKYKGGTMESLEYVAAQANLTRDRCYELVEDYLI</sequence>
<organism evidence="2 3">
    <name type="scientific">Salinibacillus xinjiangensis</name>
    <dbReference type="NCBI Taxonomy" id="1229268"/>
    <lineage>
        <taxon>Bacteria</taxon>
        <taxon>Bacillati</taxon>
        <taxon>Bacillota</taxon>
        <taxon>Bacilli</taxon>
        <taxon>Bacillales</taxon>
        <taxon>Bacillaceae</taxon>
        <taxon>Salinibacillus</taxon>
    </lineage>
</organism>
<dbReference type="OrthoDB" id="2438161at2"/>
<protein>
    <submittedName>
        <fullName evidence="2">DUF1311 domain-containing protein</fullName>
    </submittedName>
</protein>
<keyword evidence="3" id="KW-1185">Reference proteome</keyword>
<dbReference type="Gene3D" id="1.20.1270.180">
    <property type="match status" value="1"/>
</dbReference>
<evidence type="ECO:0000313" key="2">
    <source>
        <dbReference type="EMBL" id="MRG88113.1"/>
    </source>
</evidence>
<gene>
    <name evidence="2" type="ORF">GH754_17800</name>
</gene>
<dbReference type="PANTHER" id="PTHR39176">
    <property type="entry name" value="PERIPLASMIC PROTEIN-RELATED"/>
    <property type="match status" value="1"/>
</dbReference>
<proteinExistence type="predicted"/>
<accession>A0A6G1XAS6</accession>
<dbReference type="InterPro" id="IPR009739">
    <property type="entry name" value="LprI-like_N"/>
</dbReference>
<reference evidence="2 3" key="1">
    <citation type="submission" date="2019-11" db="EMBL/GenBank/DDBJ databases">
        <authorList>
            <person name="Li J."/>
        </authorList>
    </citation>
    <scope>NUCLEOTIDE SEQUENCE [LARGE SCALE GENOMIC DNA]</scope>
    <source>
        <strain evidence="2 3">J4</strain>
    </source>
</reference>
<dbReference type="AlphaFoldDB" id="A0A6G1XAS6"/>
<dbReference type="PANTHER" id="PTHR39176:SF1">
    <property type="entry name" value="PERIPLASMIC PROTEIN"/>
    <property type="match status" value="1"/>
</dbReference>
<dbReference type="Proteomes" id="UP000480185">
    <property type="component" value="Unassembled WGS sequence"/>
</dbReference>
<feature type="domain" description="Lysozyme inhibitor LprI-like N-terminal" evidence="1">
    <location>
        <begin position="8"/>
        <end position="97"/>
    </location>
</feature>